<evidence type="ECO:0000256" key="9">
    <source>
        <dbReference type="ARBA" id="ARBA00023242"/>
    </source>
</evidence>
<keyword evidence="5" id="KW-0227">DNA damage</keyword>
<evidence type="ECO:0000256" key="2">
    <source>
        <dbReference type="ARBA" id="ARBA00010015"/>
    </source>
</evidence>
<dbReference type="FunFam" id="3.40.50.10130:FF:000002">
    <property type="entry name" value="DNA repair endonuclease XPF"/>
    <property type="match status" value="1"/>
</dbReference>
<dbReference type="AlphaFoldDB" id="A0A9P6TGP6"/>
<dbReference type="SMART" id="SM00891">
    <property type="entry name" value="ERCC4"/>
    <property type="match status" value="1"/>
</dbReference>
<evidence type="ECO:0000256" key="5">
    <source>
        <dbReference type="ARBA" id="ARBA00022763"/>
    </source>
</evidence>
<dbReference type="InterPro" id="IPR006167">
    <property type="entry name" value="XPF"/>
</dbReference>
<dbReference type="GO" id="GO:0000110">
    <property type="term" value="C:nucleotide-excision repair factor 1 complex"/>
    <property type="evidence" value="ECO:0007669"/>
    <property type="project" value="TreeGrafter"/>
</dbReference>
<evidence type="ECO:0000256" key="8">
    <source>
        <dbReference type="ARBA" id="ARBA00023204"/>
    </source>
</evidence>
<feature type="region of interest" description="Disordered" evidence="10">
    <location>
        <begin position="462"/>
        <end position="481"/>
    </location>
</feature>
<dbReference type="OrthoDB" id="361020at2759"/>
<gene>
    <name evidence="12" type="ORF">CROQUDRAFT_37582</name>
</gene>
<keyword evidence="8" id="KW-0234">DNA repair</keyword>
<comment type="similarity">
    <text evidence="2">Belongs to the XPF family.</text>
</comment>
<dbReference type="NCBIfam" id="TIGR00596">
    <property type="entry name" value="rad1"/>
    <property type="match status" value="1"/>
</dbReference>
<dbReference type="PANTHER" id="PTHR10150:SF0">
    <property type="entry name" value="DNA REPAIR ENDONUCLEASE XPF"/>
    <property type="match status" value="1"/>
</dbReference>
<keyword evidence="4" id="KW-0255">Endonuclease</keyword>
<name>A0A9P6TGP6_9BASI</name>
<feature type="domain" description="ERCC4" evidence="11">
    <location>
        <begin position="710"/>
        <end position="790"/>
    </location>
</feature>
<dbReference type="InterPro" id="IPR011335">
    <property type="entry name" value="Restrct_endonuc-II-like"/>
</dbReference>
<dbReference type="Gene3D" id="1.10.150.20">
    <property type="entry name" value="5' to 3' exonuclease, C-terminal subdomain"/>
    <property type="match status" value="1"/>
</dbReference>
<proteinExistence type="inferred from homology"/>
<keyword evidence="6" id="KW-0378">Hydrolase</keyword>
<dbReference type="Proteomes" id="UP000886653">
    <property type="component" value="Unassembled WGS sequence"/>
</dbReference>
<feature type="compositionally biased region" description="Basic and acidic residues" evidence="10">
    <location>
        <begin position="519"/>
        <end position="529"/>
    </location>
</feature>
<evidence type="ECO:0000313" key="12">
    <source>
        <dbReference type="EMBL" id="KAG0150955.1"/>
    </source>
</evidence>
<dbReference type="EMBL" id="MU167216">
    <property type="protein sequence ID" value="KAG0150955.1"/>
    <property type="molecule type" value="Genomic_DNA"/>
</dbReference>
<evidence type="ECO:0000256" key="10">
    <source>
        <dbReference type="SAM" id="MobiDB-lite"/>
    </source>
</evidence>
<organism evidence="12 13">
    <name type="scientific">Cronartium quercuum f. sp. fusiforme G11</name>
    <dbReference type="NCBI Taxonomy" id="708437"/>
    <lineage>
        <taxon>Eukaryota</taxon>
        <taxon>Fungi</taxon>
        <taxon>Dikarya</taxon>
        <taxon>Basidiomycota</taxon>
        <taxon>Pucciniomycotina</taxon>
        <taxon>Pucciniomycetes</taxon>
        <taxon>Pucciniales</taxon>
        <taxon>Coleosporiaceae</taxon>
        <taxon>Cronartium</taxon>
    </lineage>
</organism>
<dbReference type="InterPro" id="IPR047520">
    <property type="entry name" value="XPF_nuclease"/>
</dbReference>
<evidence type="ECO:0000256" key="4">
    <source>
        <dbReference type="ARBA" id="ARBA00022759"/>
    </source>
</evidence>
<protein>
    <recommendedName>
        <fullName evidence="11">ERCC4 domain-containing protein</fullName>
    </recommendedName>
</protein>
<evidence type="ECO:0000313" key="13">
    <source>
        <dbReference type="Proteomes" id="UP000886653"/>
    </source>
</evidence>
<keyword evidence="3" id="KW-0540">Nuclease</keyword>
<dbReference type="GO" id="GO:0000724">
    <property type="term" value="P:double-strand break repair via homologous recombination"/>
    <property type="evidence" value="ECO:0007669"/>
    <property type="project" value="TreeGrafter"/>
</dbReference>
<accession>A0A9P6TGP6</accession>
<evidence type="ECO:0000256" key="6">
    <source>
        <dbReference type="ARBA" id="ARBA00022801"/>
    </source>
</evidence>
<keyword evidence="9" id="KW-0539">Nucleus</keyword>
<feature type="compositionally biased region" description="Low complexity" evidence="10">
    <location>
        <begin position="462"/>
        <end position="477"/>
    </location>
</feature>
<feature type="region of interest" description="Disordered" evidence="10">
    <location>
        <begin position="498"/>
        <end position="529"/>
    </location>
</feature>
<comment type="caution">
    <text evidence="12">The sequence shown here is derived from an EMBL/GenBank/DDBJ whole genome shotgun (WGS) entry which is preliminary data.</text>
</comment>
<evidence type="ECO:0000256" key="3">
    <source>
        <dbReference type="ARBA" id="ARBA00022722"/>
    </source>
</evidence>
<dbReference type="Pfam" id="PF02732">
    <property type="entry name" value="ERCC4"/>
    <property type="match status" value="1"/>
</dbReference>
<keyword evidence="7" id="KW-0238">DNA-binding</keyword>
<dbReference type="GO" id="GO:0000014">
    <property type="term" value="F:single-stranded DNA endodeoxyribonuclease activity"/>
    <property type="evidence" value="ECO:0007669"/>
    <property type="project" value="TreeGrafter"/>
</dbReference>
<dbReference type="InterPro" id="IPR006166">
    <property type="entry name" value="ERCC4_domain"/>
</dbReference>
<dbReference type="CDD" id="cd20078">
    <property type="entry name" value="XPF_nuclease_XPF_euk"/>
    <property type="match status" value="1"/>
</dbReference>
<evidence type="ECO:0000256" key="1">
    <source>
        <dbReference type="ARBA" id="ARBA00004123"/>
    </source>
</evidence>
<dbReference type="GO" id="GO:0003697">
    <property type="term" value="F:single-stranded DNA binding"/>
    <property type="evidence" value="ECO:0007669"/>
    <property type="project" value="InterPro"/>
</dbReference>
<evidence type="ECO:0000259" key="11">
    <source>
        <dbReference type="SMART" id="SM00891"/>
    </source>
</evidence>
<dbReference type="GO" id="GO:0003684">
    <property type="term" value="F:damaged DNA binding"/>
    <property type="evidence" value="ECO:0007669"/>
    <property type="project" value="TreeGrafter"/>
</dbReference>
<reference evidence="12" key="1">
    <citation type="submission" date="2013-11" db="EMBL/GenBank/DDBJ databases">
        <title>Genome sequence of the fusiform rust pathogen reveals effectors for host alternation and coevolution with pine.</title>
        <authorList>
            <consortium name="DOE Joint Genome Institute"/>
            <person name="Smith K."/>
            <person name="Pendleton A."/>
            <person name="Kubisiak T."/>
            <person name="Anderson C."/>
            <person name="Salamov A."/>
            <person name="Aerts A."/>
            <person name="Riley R."/>
            <person name="Clum A."/>
            <person name="Lindquist E."/>
            <person name="Ence D."/>
            <person name="Campbell M."/>
            <person name="Kronenberg Z."/>
            <person name="Feau N."/>
            <person name="Dhillon B."/>
            <person name="Hamelin R."/>
            <person name="Burleigh J."/>
            <person name="Smith J."/>
            <person name="Yandell M."/>
            <person name="Nelson C."/>
            <person name="Grigoriev I."/>
            <person name="Davis J."/>
        </authorList>
    </citation>
    <scope>NUCLEOTIDE SEQUENCE</scope>
    <source>
        <strain evidence="12">G11</strain>
    </source>
</reference>
<dbReference type="GO" id="GO:0000712">
    <property type="term" value="P:resolution of meiotic recombination intermediates"/>
    <property type="evidence" value="ECO:0007669"/>
    <property type="project" value="TreeGrafter"/>
</dbReference>
<evidence type="ECO:0000256" key="7">
    <source>
        <dbReference type="ARBA" id="ARBA00023125"/>
    </source>
</evidence>
<comment type="subcellular location">
    <subcellularLocation>
        <location evidence="1">Nucleus</location>
    </subcellularLocation>
</comment>
<dbReference type="GO" id="GO:1901255">
    <property type="term" value="P:nucleotide-excision repair involved in interstrand cross-link repair"/>
    <property type="evidence" value="ECO:0007669"/>
    <property type="project" value="TreeGrafter"/>
</dbReference>
<sequence length="957" mass="106917">MATLTLLPFQQSIVSDLKNEDALVVLARGLGSRSVIASFLRSYSRGHPHPVLVINATVEEESGINDELGMQMACIGHEMGSKERERVYKKGGVLSVTSRILIVDMLSRKIELESISGLVILHAESVTPTSIEAFIVRVFRNANTTGFLKAFSEEPEHFTFGLSPLQTVLTQMRLRTVMIWPRFHVAVRQDLEVRKPKVIELHQPLSPAMSEIQTAIIECIDASLAEIRRANTNLEVDDLTVDNALFRSFDIIIRAQLDPIWHRVSPKTRQLVADLATLRKLLGYLLSFDCVTFYQFLETIVAANSSNPATGFARQNQSPWLFTSAADTIFLVAKRRLFEKVDKPEDNTTNSWTWLPKETRPVLEEQPKWVLLGEVLKEIEESLRAEELSDSAETKSGDVVLIMCSSTSVCTVLNEYLTTQHDETDELHKVRPMMRRRLRDYFFWKGNLGKMTRNLNQKQKLGAQGPALAGGAAQAKTGQDKNISAALKRKAEYRKGGVPLNKRRRVRGGGTGAGSTSRSDGKDESGRAADAETLAKEAVDVANLLDSMTSATTTDVKTAEAANQELIVEELDEDAFSAYFGVLSMDEMVVIRSYLGDDDDRILEELRPRYLVMYEPDMAFVRRVECYRACNPDLDVKTYFLMYSDSVEEQRYLSSVRREKEAFERLIRENASMVVPLQAEVRPGETAEEETLRTISSRLGGKSLQSGMPQVVVDVREFRSTLPSLLHAANFLIEPTTLVVGDYIISPEMCVERKSISDLIQSFNSGRLFQQCEMMTAHYKQPILLIEFDQKKSFSLDTYKDARGASTSTTSAQSDTDLQAKLVLLTLSFPKLRLIWSSSPYATADIFRDLKLDHAEPDASSASLVGLDEYAKADKSRLEAFEGGGGGGNRILAEEMIRSLPGMSISNANKVLRSSNRKANNVRELCGLSERELKILLGAESGTKLYKFVNEEVDGKE</sequence>
<dbReference type="Gene3D" id="3.40.50.10130">
    <property type="match status" value="1"/>
</dbReference>
<keyword evidence="13" id="KW-1185">Reference proteome</keyword>
<dbReference type="PANTHER" id="PTHR10150">
    <property type="entry name" value="DNA REPAIR ENDONUCLEASE XPF"/>
    <property type="match status" value="1"/>
</dbReference>
<dbReference type="SUPFAM" id="SSF52980">
    <property type="entry name" value="Restriction endonuclease-like"/>
    <property type="match status" value="1"/>
</dbReference>